<protein>
    <recommendedName>
        <fullName evidence="4">DUF2530 domain-containing protein</fullName>
    </recommendedName>
</protein>
<reference evidence="2 3" key="1">
    <citation type="submission" date="2023-06" db="EMBL/GenBank/DDBJ databases">
        <authorList>
            <person name="Yushchuk O."/>
            <person name="Binda E."/>
            <person name="Ruckert-Reed C."/>
            <person name="Fedorenko V."/>
            <person name="Kalinowski J."/>
            <person name="Marinelli F."/>
        </authorList>
    </citation>
    <scope>NUCLEOTIDE SEQUENCE [LARGE SCALE GENOMIC DNA]</scope>
    <source>
        <strain evidence="2 3">NRRL 3884</strain>
    </source>
</reference>
<dbReference type="EMBL" id="CP126980">
    <property type="protein sequence ID" value="WIM94774.1"/>
    <property type="molecule type" value="Genomic_DNA"/>
</dbReference>
<organism evidence="2 3">
    <name type="scientific">Actinoplanes oblitus</name>
    <dbReference type="NCBI Taxonomy" id="3040509"/>
    <lineage>
        <taxon>Bacteria</taxon>
        <taxon>Bacillati</taxon>
        <taxon>Actinomycetota</taxon>
        <taxon>Actinomycetes</taxon>
        <taxon>Micromonosporales</taxon>
        <taxon>Micromonosporaceae</taxon>
        <taxon>Actinoplanes</taxon>
    </lineage>
</organism>
<name>A0ABY8WA93_9ACTN</name>
<proteinExistence type="predicted"/>
<feature type="transmembrane region" description="Helical" evidence="1">
    <location>
        <begin position="51"/>
        <end position="70"/>
    </location>
</feature>
<keyword evidence="1" id="KW-0812">Transmembrane</keyword>
<sequence length="83" mass="8752">MVNNENGTPAEPPRLRGWLTMSLGLLAIVLGAVWTLQGLNFFEHELMSDKPVWAAVGGAVAGLGLALVIIGMRRRASGRLAAA</sequence>
<accession>A0ABY8WA93</accession>
<evidence type="ECO:0008006" key="4">
    <source>
        <dbReference type="Google" id="ProtNLM"/>
    </source>
</evidence>
<dbReference type="RefSeq" id="WP_284916016.1">
    <property type="nucleotide sequence ID" value="NZ_CP126980.1"/>
</dbReference>
<evidence type="ECO:0000256" key="1">
    <source>
        <dbReference type="SAM" id="Phobius"/>
    </source>
</evidence>
<keyword evidence="1" id="KW-0472">Membrane</keyword>
<gene>
    <name evidence="2" type="ORF">ACTOB_006825</name>
</gene>
<evidence type="ECO:0000313" key="3">
    <source>
        <dbReference type="Proteomes" id="UP001240150"/>
    </source>
</evidence>
<feature type="transmembrane region" description="Helical" evidence="1">
    <location>
        <begin position="18"/>
        <end position="39"/>
    </location>
</feature>
<keyword evidence="3" id="KW-1185">Reference proteome</keyword>
<keyword evidence="1" id="KW-1133">Transmembrane helix</keyword>
<dbReference type="Proteomes" id="UP001240150">
    <property type="component" value="Chromosome"/>
</dbReference>
<evidence type="ECO:0000313" key="2">
    <source>
        <dbReference type="EMBL" id="WIM94774.1"/>
    </source>
</evidence>